<dbReference type="Proteomes" id="UP001652740">
    <property type="component" value="Unplaced"/>
</dbReference>
<feature type="region of interest" description="Disordered" evidence="1">
    <location>
        <begin position="419"/>
        <end position="442"/>
    </location>
</feature>
<dbReference type="Gene3D" id="3.30.420.10">
    <property type="entry name" value="Ribonuclease H-like superfamily/Ribonuclease H"/>
    <property type="match status" value="1"/>
</dbReference>
<dbReference type="InterPro" id="IPR036397">
    <property type="entry name" value="RNaseH_sf"/>
</dbReference>
<evidence type="ECO:0000313" key="4">
    <source>
        <dbReference type="RefSeq" id="XP_052754606.1"/>
    </source>
</evidence>
<organism evidence="3 4">
    <name type="scientific">Galleria mellonella</name>
    <name type="common">Greater wax moth</name>
    <dbReference type="NCBI Taxonomy" id="7137"/>
    <lineage>
        <taxon>Eukaryota</taxon>
        <taxon>Metazoa</taxon>
        <taxon>Ecdysozoa</taxon>
        <taxon>Arthropoda</taxon>
        <taxon>Hexapoda</taxon>
        <taxon>Insecta</taxon>
        <taxon>Pterygota</taxon>
        <taxon>Neoptera</taxon>
        <taxon>Endopterygota</taxon>
        <taxon>Lepidoptera</taxon>
        <taxon>Glossata</taxon>
        <taxon>Ditrysia</taxon>
        <taxon>Pyraloidea</taxon>
        <taxon>Pyralidae</taxon>
        <taxon>Galleriinae</taxon>
        <taxon>Galleria</taxon>
    </lineage>
</organism>
<feature type="domain" description="Tc1-like transposase DDE" evidence="2">
    <location>
        <begin position="173"/>
        <end position="361"/>
    </location>
</feature>
<dbReference type="Pfam" id="PF13358">
    <property type="entry name" value="DDE_3"/>
    <property type="match status" value="1"/>
</dbReference>
<name>A0ABM3MTB5_GALME</name>
<dbReference type="RefSeq" id="XP_052754606.1">
    <property type="nucleotide sequence ID" value="XM_052898646.1"/>
</dbReference>
<evidence type="ECO:0000313" key="3">
    <source>
        <dbReference type="Proteomes" id="UP001652740"/>
    </source>
</evidence>
<dbReference type="InterPro" id="IPR038717">
    <property type="entry name" value="Tc1-like_DDE_dom"/>
</dbReference>
<gene>
    <name evidence="4" type="primary">LOC113516583</name>
</gene>
<accession>A0ABM3MTB5</accession>
<proteinExistence type="predicted"/>
<evidence type="ECO:0000259" key="2">
    <source>
        <dbReference type="Pfam" id="PF13358"/>
    </source>
</evidence>
<keyword evidence="3" id="KW-1185">Reference proteome</keyword>
<reference evidence="4" key="1">
    <citation type="submission" date="2025-08" db="UniProtKB">
        <authorList>
            <consortium name="RefSeq"/>
        </authorList>
    </citation>
    <scope>IDENTIFICATION</scope>
    <source>
        <tissue evidence="4">Whole larvae</tissue>
    </source>
</reference>
<protein>
    <submittedName>
        <fullName evidence="4">Uncharacterized protein LOC113516583</fullName>
    </submittedName>
</protein>
<evidence type="ECO:0000256" key="1">
    <source>
        <dbReference type="SAM" id="MobiDB-lite"/>
    </source>
</evidence>
<sequence>MPKTIKSQLRKVIYNINNYLSERRSEGIDSIPLNNITDLVVNMTGISQSSVMKIRREGQTSVVFSTPKKNKPKTKKKINLDDFDLCAIRHKLQEFYAVRKEVPSLKRLLAALKESINFVGGRESLRLLLHKLGYKFKKCRNQRIILMERYDIVAWRDRYLQEIKDVRKSGMPIVYLDESYIHTSLNQAKCWQSENEPGGSKSVAKGKRYVIVHCGGKTGLIPNALLIYNDKEKKKDFHDAINTVNFKKWVLDKLIPNLQEPTCIVMDNARYHSSQINKPLSMINRKKEITDWLSSNNIAYPTNATKSMLMVIVKQNKPDPIYEIDHLVQDYGHKIVRLPPYHYDLNPIEIIWGIVKGKVATKNVGLDNITFMQLVKNCFEDITADTWNNCCEHTKKIEEDYRQRGPVIDGEIEKFIINVGDDSETSNDTSSNESVISEIETQ</sequence>
<dbReference type="PANTHER" id="PTHR33939">
    <property type="entry name" value="PROTEIN CBG22215"/>
    <property type="match status" value="1"/>
</dbReference>
<dbReference type="GeneID" id="113516583"/>
<dbReference type="PANTHER" id="PTHR33939:SF1">
    <property type="entry name" value="DUF4371 DOMAIN-CONTAINING PROTEIN"/>
    <property type="match status" value="1"/>
</dbReference>